<organism evidence="1 2">
    <name type="scientific">Kitasatospora cineracea</name>
    <dbReference type="NCBI Taxonomy" id="88074"/>
    <lineage>
        <taxon>Bacteria</taxon>
        <taxon>Bacillati</taxon>
        <taxon>Actinomycetota</taxon>
        <taxon>Actinomycetes</taxon>
        <taxon>Kitasatosporales</taxon>
        <taxon>Streptomycetaceae</taxon>
        <taxon>Kitasatospora</taxon>
    </lineage>
</organism>
<protein>
    <submittedName>
        <fullName evidence="1">Uncharacterized protein</fullName>
    </submittedName>
</protein>
<dbReference type="AlphaFoldDB" id="A0A3N4RRM6"/>
<sequence>MELIVAGQRALGTRELMELAFGVGVDAELFVGVEGESDQEAKARLDVAREVLRELDFTARSVARWLMQAGAERGRVQAWKAAA</sequence>
<gene>
    <name evidence="1" type="ORF">EDD38_2046</name>
</gene>
<reference evidence="1 2" key="1">
    <citation type="submission" date="2018-11" db="EMBL/GenBank/DDBJ databases">
        <title>Sequencing the genomes of 1000 actinobacteria strains.</title>
        <authorList>
            <person name="Klenk H.-P."/>
        </authorList>
    </citation>
    <scope>NUCLEOTIDE SEQUENCE [LARGE SCALE GENOMIC DNA]</scope>
    <source>
        <strain evidence="1 2">DSM 44781</strain>
    </source>
</reference>
<keyword evidence="2" id="KW-1185">Reference proteome</keyword>
<comment type="caution">
    <text evidence="1">The sequence shown here is derived from an EMBL/GenBank/DDBJ whole genome shotgun (WGS) entry which is preliminary data.</text>
</comment>
<dbReference type="EMBL" id="RKQG01000001">
    <property type="protein sequence ID" value="RPE33749.1"/>
    <property type="molecule type" value="Genomic_DNA"/>
</dbReference>
<name>A0A3N4RRM6_9ACTN</name>
<evidence type="ECO:0000313" key="1">
    <source>
        <dbReference type="EMBL" id="RPE33749.1"/>
    </source>
</evidence>
<dbReference type="Proteomes" id="UP000266906">
    <property type="component" value="Unassembled WGS sequence"/>
</dbReference>
<evidence type="ECO:0000313" key="2">
    <source>
        <dbReference type="Proteomes" id="UP000266906"/>
    </source>
</evidence>
<accession>A0A3N4RRM6</accession>
<dbReference type="RefSeq" id="WP_123817932.1">
    <property type="nucleotide sequence ID" value="NZ_RKQG01000001.1"/>
</dbReference>
<proteinExistence type="predicted"/>